<keyword evidence="2" id="KW-0210">Decarboxylase</keyword>
<proteinExistence type="predicted"/>
<dbReference type="PRINTS" id="PR01179">
    <property type="entry name" value="ODADCRBXLASE"/>
</dbReference>
<keyword evidence="3" id="KW-0663">Pyridoxal phosphate</keyword>
<dbReference type="AlphaFoldDB" id="A0A1Y5PM85"/>
<dbReference type="GO" id="GO:0008836">
    <property type="term" value="F:diaminopimelate decarboxylase activity"/>
    <property type="evidence" value="ECO:0007669"/>
    <property type="project" value="UniProtKB-EC"/>
</dbReference>
<keyword evidence="4" id="KW-0028">Amino-acid biosynthesis</keyword>
<reference evidence="7" key="1">
    <citation type="submission" date="2016-03" db="EMBL/GenBank/DDBJ databases">
        <authorList>
            <person name="Ploux O."/>
        </authorList>
    </citation>
    <scope>NUCLEOTIDE SEQUENCE</scope>
    <source>
        <strain evidence="7">UC10</strain>
    </source>
</reference>
<dbReference type="PANTHER" id="PTHR43727">
    <property type="entry name" value="DIAMINOPIMELATE DECARBOXYLASE"/>
    <property type="match status" value="1"/>
</dbReference>
<protein>
    <submittedName>
        <fullName evidence="7">Diaminopimelate decarboxylase</fullName>
        <ecNumber evidence="7">4.1.1.20</ecNumber>
    </submittedName>
</protein>
<dbReference type="SUPFAM" id="SSF50621">
    <property type="entry name" value="Alanine racemase C-terminal domain-like"/>
    <property type="match status" value="1"/>
</dbReference>
<dbReference type="InterPro" id="IPR000183">
    <property type="entry name" value="Orn/DAP/Arg_de-COase"/>
</dbReference>
<feature type="domain" description="Orn/DAP/Arg decarboxylase 2 N-terminal" evidence="6">
    <location>
        <begin position="1"/>
        <end position="129"/>
    </location>
</feature>
<dbReference type="InterPro" id="IPR022644">
    <property type="entry name" value="De-COase2_N"/>
</dbReference>
<comment type="cofactor">
    <cofactor evidence="1">
        <name>pyridoxal 5'-phosphate</name>
        <dbReference type="ChEBI" id="CHEBI:597326"/>
    </cofactor>
</comment>
<accession>A0A1Y5PM85</accession>
<name>A0A1Y5PM85_9MYCO</name>
<dbReference type="InterPro" id="IPR009006">
    <property type="entry name" value="Ala_racemase/Decarboxylase_C"/>
</dbReference>
<dbReference type="SUPFAM" id="SSF51419">
    <property type="entry name" value="PLP-binding barrel"/>
    <property type="match status" value="1"/>
</dbReference>
<dbReference type="GO" id="GO:0009089">
    <property type="term" value="P:lysine biosynthetic process via diaminopimelate"/>
    <property type="evidence" value="ECO:0007669"/>
    <property type="project" value="InterPro"/>
</dbReference>
<keyword evidence="5 7" id="KW-0456">Lyase</keyword>
<evidence type="ECO:0000256" key="3">
    <source>
        <dbReference type="ARBA" id="ARBA00022898"/>
    </source>
</evidence>
<dbReference type="Pfam" id="PF02784">
    <property type="entry name" value="Orn_Arg_deC_N"/>
    <property type="match status" value="1"/>
</dbReference>
<evidence type="ECO:0000256" key="2">
    <source>
        <dbReference type="ARBA" id="ARBA00022793"/>
    </source>
</evidence>
<dbReference type="EMBL" id="FLQS01000054">
    <property type="protein sequence ID" value="SBS78449.1"/>
    <property type="molecule type" value="Genomic_DNA"/>
</dbReference>
<sequence>MRVVPGIEADTHAAVATGHAGSKFGLLPEDAHVAIEKIRRSKVLRCDGVHTHVGSQLLDAEQLAAAVAPVAELGSFDVYDFGGGLGVRYTYADHPPSVDVYAQTMIDKARGLVPADARIIVEPGRSMTATAACTVYRVTTVKRGQVIHVAVDGGMGDNLEVSLYGQRFEATLVDRLGGAQTVTVVGRHCESGDQLIDGVPLDNPAVGDLLAVPVTGAYCYTMSNQYNGARRIPVVFAKGGDARLVVRRDTWADLLARDVELPRSGE</sequence>
<evidence type="ECO:0000256" key="5">
    <source>
        <dbReference type="ARBA" id="ARBA00023239"/>
    </source>
</evidence>
<dbReference type="InterPro" id="IPR002986">
    <property type="entry name" value="DAP_deCOOHase_LysA"/>
</dbReference>
<gene>
    <name evidence="7" type="ORF">MHPYR_580010</name>
</gene>
<dbReference type="InterPro" id="IPR029066">
    <property type="entry name" value="PLP-binding_barrel"/>
</dbReference>
<evidence type="ECO:0000256" key="4">
    <source>
        <dbReference type="ARBA" id="ARBA00023154"/>
    </source>
</evidence>
<evidence type="ECO:0000256" key="1">
    <source>
        <dbReference type="ARBA" id="ARBA00001933"/>
    </source>
</evidence>
<keyword evidence="4" id="KW-0457">Lysine biosynthesis</keyword>
<organism evidence="7">
    <name type="scientific">uncultured Mycobacterium sp</name>
    <dbReference type="NCBI Taxonomy" id="171292"/>
    <lineage>
        <taxon>Bacteria</taxon>
        <taxon>Bacillati</taxon>
        <taxon>Actinomycetota</taxon>
        <taxon>Actinomycetes</taxon>
        <taxon>Mycobacteriales</taxon>
        <taxon>Mycobacteriaceae</taxon>
        <taxon>Mycobacterium</taxon>
        <taxon>environmental samples</taxon>
    </lineage>
</organism>
<dbReference type="PRINTS" id="PR01181">
    <property type="entry name" value="DAPDCRBXLASE"/>
</dbReference>
<dbReference type="Gene3D" id="3.20.20.10">
    <property type="entry name" value="Alanine racemase"/>
    <property type="match status" value="1"/>
</dbReference>
<evidence type="ECO:0000259" key="6">
    <source>
        <dbReference type="Pfam" id="PF02784"/>
    </source>
</evidence>
<dbReference type="Gene3D" id="2.40.37.10">
    <property type="entry name" value="Lyase, Ornithine Decarboxylase, Chain A, domain 1"/>
    <property type="match status" value="1"/>
</dbReference>
<evidence type="ECO:0000313" key="7">
    <source>
        <dbReference type="EMBL" id="SBS78449.1"/>
    </source>
</evidence>
<dbReference type="PANTHER" id="PTHR43727:SF2">
    <property type="entry name" value="GROUP IV DECARBOXYLASE"/>
    <property type="match status" value="1"/>
</dbReference>
<dbReference type="EC" id="4.1.1.20" evidence="7"/>